<dbReference type="EMBL" id="CP036282">
    <property type="protein sequence ID" value="QDL54967.1"/>
    <property type="molecule type" value="Genomic_DNA"/>
</dbReference>
<evidence type="ECO:0000313" key="1">
    <source>
        <dbReference type="EMBL" id="QDL54967.1"/>
    </source>
</evidence>
<organism evidence="1 2">
    <name type="scientific">Rhodoferax aquaticus</name>
    <dbReference type="NCBI Taxonomy" id="2527691"/>
    <lineage>
        <taxon>Bacteria</taxon>
        <taxon>Pseudomonadati</taxon>
        <taxon>Pseudomonadota</taxon>
        <taxon>Betaproteobacteria</taxon>
        <taxon>Burkholderiales</taxon>
        <taxon>Comamonadaceae</taxon>
        <taxon>Rhodoferax</taxon>
    </lineage>
</organism>
<dbReference type="KEGG" id="rhg:EXZ61_12770"/>
<dbReference type="PRINTS" id="PR00081">
    <property type="entry name" value="GDHRDH"/>
</dbReference>
<protein>
    <submittedName>
        <fullName evidence="1">SDR family NAD(P)-dependent oxidoreductase</fullName>
    </submittedName>
</protein>
<dbReference type="PANTHER" id="PTHR45458:SF1">
    <property type="entry name" value="SHORT CHAIN DEHYDROGENASE"/>
    <property type="match status" value="1"/>
</dbReference>
<dbReference type="Gene3D" id="3.40.50.720">
    <property type="entry name" value="NAD(P)-binding Rossmann-like Domain"/>
    <property type="match status" value="1"/>
</dbReference>
<reference evidence="2" key="2">
    <citation type="journal article" date="2020" name="Int. J. Syst. Evol. Microbiol.">
        <title>Genomic insights into a novel species Rhodoferax aquaticus sp. nov., isolated from freshwater.</title>
        <authorList>
            <person name="Li T."/>
            <person name="Zhuo Y."/>
            <person name="Jin C.Z."/>
            <person name="Wu X."/>
            <person name="Ko S.R."/>
            <person name="Jin F.J."/>
            <person name="Ahn C.Y."/>
            <person name="Oh H.M."/>
            <person name="Lee H.G."/>
            <person name="Jin L."/>
        </authorList>
    </citation>
    <scope>NUCLEOTIDE SEQUENCE [LARGE SCALE GENOMIC DNA]</scope>
    <source>
        <strain evidence="2">Gr-4</strain>
    </source>
</reference>
<reference evidence="2" key="1">
    <citation type="submission" date="2019-02" db="EMBL/GenBank/DDBJ databases">
        <title>Complete genome sequence of Rhodoferax sp. Gr-4.</title>
        <authorList>
            <person name="Jin L."/>
        </authorList>
    </citation>
    <scope>NUCLEOTIDE SEQUENCE [LARGE SCALE GENOMIC DNA]</scope>
    <source>
        <strain evidence="2">Gr-4</strain>
    </source>
</reference>
<evidence type="ECO:0000313" key="2">
    <source>
        <dbReference type="Proteomes" id="UP000317365"/>
    </source>
</evidence>
<gene>
    <name evidence="1" type="ORF">EXZ61_12770</name>
</gene>
<dbReference type="InterPro" id="IPR002347">
    <property type="entry name" value="SDR_fam"/>
</dbReference>
<dbReference type="RefSeq" id="WP_142812127.1">
    <property type="nucleotide sequence ID" value="NZ_CP036282.1"/>
</dbReference>
<dbReference type="InterPro" id="IPR052184">
    <property type="entry name" value="SDR_enzymes"/>
</dbReference>
<accession>A0A515EQM7</accession>
<dbReference type="Proteomes" id="UP000317365">
    <property type="component" value="Chromosome"/>
</dbReference>
<dbReference type="GO" id="GO:0016616">
    <property type="term" value="F:oxidoreductase activity, acting on the CH-OH group of donors, NAD or NADP as acceptor"/>
    <property type="evidence" value="ECO:0007669"/>
    <property type="project" value="TreeGrafter"/>
</dbReference>
<dbReference type="AlphaFoldDB" id="A0A515EQM7"/>
<dbReference type="Pfam" id="PF00106">
    <property type="entry name" value="adh_short"/>
    <property type="match status" value="1"/>
</dbReference>
<proteinExistence type="predicted"/>
<dbReference type="PANTHER" id="PTHR45458">
    <property type="entry name" value="SHORT-CHAIN DEHYDROGENASE/REDUCTASE SDR"/>
    <property type="match status" value="1"/>
</dbReference>
<dbReference type="SUPFAM" id="SSF51735">
    <property type="entry name" value="NAD(P)-binding Rossmann-fold domains"/>
    <property type="match status" value="1"/>
</dbReference>
<keyword evidence="2" id="KW-1185">Reference proteome</keyword>
<name>A0A515EQM7_9BURK</name>
<sequence>MPSPTTLSFEPTEVQPLPSDYRAIVIGASGGIGAAFVHALSQDPDCGLVLGLHRQSTPAVDFDHEASVAQAAQGVAAQGPFHLIIHAAGFLHSANFTPEKKLGDLHYAQLEATFRANTFGPAMVLRHFSPLLSPGRSSMVFLSAKVGSIGDNRLGGWYSYRASKAALNMLVKTASIELRRSKPHTCVLAMHPGTVQSRLSRPFGSAAARPAEDAVRDMLGVIRSRGPEHSGQFVAYNGEGLPW</sequence>
<dbReference type="InterPro" id="IPR036291">
    <property type="entry name" value="NAD(P)-bd_dom_sf"/>
</dbReference>